<dbReference type="EC" id="2.4.1.-" evidence="6"/>
<evidence type="ECO:0000313" key="7">
    <source>
        <dbReference type="Proteomes" id="UP001224775"/>
    </source>
</evidence>
<keyword evidence="7" id="KW-1185">Reference proteome</keyword>
<comment type="subcellular location">
    <subcellularLocation>
        <location evidence="1">Membrane</location>
    </subcellularLocation>
</comment>
<dbReference type="AlphaFoldDB" id="A0AAD8YGV4"/>
<evidence type="ECO:0000256" key="2">
    <source>
        <dbReference type="ARBA" id="ARBA00007647"/>
    </source>
</evidence>
<sequence>MKGDKSYHEHYYERGEKYTSPFSTNGDRFRTLLILCEELRYDRSLSRHPPLTLSSDDGTFHLRIGSSFARPVAQTRKSDWSAKASGQYTTRITYEHAKWAAQTDCALRSRGLYDYALFSDIDEVAMGGNEGLAPALEMCEQAHTDRGVIGCSFNSNTVSSVFTKLTDEEEMKMKDKLLLERYSNVEAKPFCPSNCKCLGRNCKEMTRKYHYGRQKYMLNMHDLTIPPRPLWTHAIARDYNEMDRIMEQLPDDVFHIRHYQGHWLKNNNLLDTMEEKNAPLPKEFIDLLRETIFENSLHCEEGMQKHKKIPFLVA</sequence>
<dbReference type="Proteomes" id="UP001224775">
    <property type="component" value="Unassembled WGS sequence"/>
</dbReference>
<evidence type="ECO:0000313" key="6">
    <source>
        <dbReference type="EMBL" id="KAK1745087.1"/>
    </source>
</evidence>
<gene>
    <name evidence="6" type="ORF">QTG54_004378</name>
</gene>
<comment type="caution">
    <text evidence="6">The sequence shown here is derived from an EMBL/GenBank/DDBJ whole genome shotgun (WGS) entry which is preliminary data.</text>
</comment>
<name>A0AAD8YGV4_9STRA</name>
<dbReference type="GO" id="GO:0016757">
    <property type="term" value="F:glycosyltransferase activity"/>
    <property type="evidence" value="ECO:0007669"/>
    <property type="project" value="UniProtKB-KW"/>
</dbReference>
<dbReference type="Pfam" id="PF01697">
    <property type="entry name" value="Glyco_transf_92"/>
    <property type="match status" value="1"/>
</dbReference>
<dbReference type="GO" id="GO:0016020">
    <property type="term" value="C:membrane"/>
    <property type="evidence" value="ECO:0007669"/>
    <property type="project" value="UniProtKB-SubCell"/>
</dbReference>
<keyword evidence="3 6" id="KW-0328">Glycosyltransferase</keyword>
<dbReference type="InterPro" id="IPR008166">
    <property type="entry name" value="Glyco_transf_92"/>
</dbReference>
<reference evidence="6" key="1">
    <citation type="submission" date="2023-06" db="EMBL/GenBank/DDBJ databases">
        <title>Survivors Of The Sea: Transcriptome response of Skeletonema marinoi to long-term dormancy.</title>
        <authorList>
            <person name="Pinder M.I.M."/>
            <person name="Kourtchenko O."/>
            <person name="Robertson E.K."/>
            <person name="Larsson T."/>
            <person name="Maumus F."/>
            <person name="Osuna-Cruz C.M."/>
            <person name="Vancaester E."/>
            <person name="Stenow R."/>
            <person name="Vandepoele K."/>
            <person name="Ploug H."/>
            <person name="Bruchert V."/>
            <person name="Godhe A."/>
            <person name="Topel M."/>
        </authorList>
    </citation>
    <scope>NUCLEOTIDE SEQUENCE</scope>
    <source>
        <strain evidence="6">R05AC</strain>
    </source>
</reference>
<evidence type="ECO:0000256" key="1">
    <source>
        <dbReference type="ARBA" id="ARBA00004370"/>
    </source>
</evidence>
<evidence type="ECO:0000256" key="5">
    <source>
        <dbReference type="ARBA" id="ARBA00023136"/>
    </source>
</evidence>
<protein>
    <submittedName>
        <fullName evidence="6">Glycosyltransferase (Family 92)</fullName>
        <ecNumber evidence="6">2.4.1.-</ecNumber>
    </submittedName>
</protein>
<evidence type="ECO:0000256" key="4">
    <source>
        <dbReference type="ARBA" id="ARBA00022679"/>
    </source>
</evidence>
<accession>A0AAD8YGV4</accession>
<evidence type="ECO:0000256" key="3">
    <source>
        <dbReference type="ARBA" id="ARBA00022676"/>
    </source>
</evidence>
<organism evidence="6 7">
    <name type="scientific">Skeletonema marinoi</name>
    <dbReference type="NCBI Taxonomy" id="267567"/>
    <lineage>
        <taxon>Eukaryota</taxon>
        <taxon>Sar</taxon>
        <taxon>Stramenopiles</taxon>
        <taxon>Ochrophyta</taxon>
        <taxon>Bacillariophyta</taxon>
        <taxon>Coscinodiscophyceae</taxon>
        <taxon>Thalassiosirophycidae</taxon>
        <taxon>Thalassiosirales</taxon>
        <taxon>Skeletonemataceae</taxon>
        <taxon>Skeletonema</taxon>
        <taxon>Skeletonema marinoi-dohrnii complex</taxon>
    </lineage>
</organism>
<proteinExistence type="inferred from homology"/>
<keyword evidence="4 6" id="KW-0808">Transferase</keyword>
<dbReference type="EMBL" id="JATAAI010000006">
    <property type="protein sequence ID" value="KAK1745087.1"/>
    <property type="molecule type" value="Genomic_DNA"/>
</dbReference>
<keyword evidence="5" id="KW-0472">Membrane</keyword>
<comment type="similarity">
    <text evidence="2">Belongs to the glycosyltransferase 92 family.</text>
</comment>